<dbReference type="AlphaFoldDB" id="A0AAU9TAF1"/>
<dbReference type="SUPFAM" id="SSF47762">
    <property type="entry name" value="PAH2 domain"/>
    <property type="match status" value="2"/>
</dbReference>
<evidence type="ECO:0000313" key="4">
    <source>
        <dbReference type="EMBL" id="CAH2079915.1"/>
    </source>
</evidence>
<dbReference type="FunFam" id="1.20.1160.11:FF:000001">
    <property type="entry name" value="Paired amphipathic helix protein Sin3"/>
    <property type="match status" value="1"/>
</dbReference>
<dbReference type="Proteomes" id="UP000836841">
    <property type="component" value="Chromosome 7"/>
</dbReference>
<dbReference type="PANTHER" id="PTHR12346">
    <property type="entry name" value="SIN3B-RELATED"/>
    <property type="match status" value="1"/>
</dbReference>
<proteinExistence type="predicted"/>
<dbReference type="GO" id="GO:0005634">
    <property type="term" value="C:nucleus"/>
    <property type="evidence" value="ECO:0007669"/>
    <property type="project" value="UniProtKB-SubCell"/>
</dbReference>
<organism evidence="4 5">
    <name type="scientific">Thlaspi arvense</name>
    <name type="common">Field penny-cress</name>
    <dbReference type="NCBI Taxonomy" id="13288"/>
    <lineage>
        <taxon>Eukaryota</taxon>
        <taxon>Viridiplantae</taxon>
        <taxon>Streptophyta</taxon>
        <taxon>Embryophyta</taxon>
        <taxon>Tracheophyta</taxon>
        <taxon>Spermatophyta</taxon>
        <taxon>Magnoliopsida</taxon>
        <taxon>eudicotyledons</taxon>
        <taxon>Gunneridae</taxon>
        <taxon>Pentapetalae</taxon>
        <taxon>rosids</taxon>
        <taxon>malvids</taxon>
        <taxon>Brassicales</taxon>
        <taxon>Brassicaceae</taxon>
        <taxon>Thlaspideae</taxon>
        <taxon>Thlaspi</taxon>
    </lineage>
</organism>
<sequence>MNMAQTPPRDQTIGVQGRRADAAAYPKLTTEDALRYLNEVKRAFANKEGKYATFGQLLIDAKNKKLGTIDIDFLMLRVKELLQGHKKLKIGFNTFLPEEYRMKLDEEDDNVHNQKISKILGIGFTKPQEACISMATVGDVELSYLKEVKREFANNEGKYTSLLQLLIDAKNKRIDIDTLMLRIKELLRGHKKLILGFNTFLPEKYRMQVDEVVADSQENYYYEEVSEDNT</sequence>
<comment type="subcellular location">
    <subcellularLocation>
        <location evidence="1 3">Nucleus</location>
    </subcellularLocation>
</comment>
<dbReference type="EMBL" id="OU466863">
    <property type="protein sequence ID" value="CAH2079915.1"/>
    <property type="molecule type" value="Genomic_DNA"/>
</dbReference>
<accession>A0AAU9TAF1</accession>
<protein>
    <submittedName>
        <fullName evidence="4">Uncharacterized protein</fullName>
    </submittedName>
</protein>
<evidence type="ECO:0000313" key="5">
    <source>
        <dbReference type="Proteomes" id="UP000836841"/>
    </source>
</evidence>
<evidence type="ECO:0000256" key="1">
    <source>
        <dbReference type="ARBA" id="ARBA00004123"/>
    </source>
</evidence>
<dbReference type="Pfam" id="PF02671">
    <property type="entry name" value="PAH"/>
    <property type="match status" value="2"/>
</dbReference>
<keyword evidence="2 3" id="KW-0539">Nucleus</keyword>
<keyword evidence="5" id="KW-1185">Reference proteome</keyword>
<dbReference type="GO" id="GO:0003714">
    <property type="term" value="F:transcription corepressor activity"/>
    <property type="evidence" value="ECO:0007669"/>
    <property type="project" value="InterPro"/>
</dbReference>
<dbReference type="Gene3D" id="1.20.1160.11">
    <property type="entry name" value="Paired amphipathic helix"/>
    <property type="match status" value="2"/>
</dbReference>
<dbReference type="InterPro" id="IPR039774">
    <property type="entry name" value="Sin3-like"/>
</dbReference>
<dbReference type="InterPro" id="IPR036600">
    <property type="entry name" value="PAH_sf"/>
</dbReference>
<name>A0AAU9TAF1_THLAR</name>
<evidence type="ECO:0000256" key="2">
    <source>
        <dbReference type="ARBA" id="ARBA00023242"/>
    </source>
</evidence>
<dbReference type="InterPro" id="IPR003822">
    <property type="entry name" value="PAH"/>
</dbReference>
<reference evidence="4 5" key="1">
    <citation type="submission" date="2022-03" db="EMBL/GenBank/DDBJ databases">
        <authorList>
            <person name="Nunn A."/>
            <person name="Chopra R."/>
            <person name="Nunn A."/>
            <person name="Contreras Garrido A."/>
        </authorList>
    </citation>
    <scope>NUCLEOTIDE SEQUENCE [LARGE SCALE GENOMIC DNA]</scope>
</reference>
<evidence type="ECO:0000256" key="3">
    <source>
        <dbReference type="PROSITE-ProRule" id="PRU00810"/>
    </source>
</evidence>
<dbReference type="PROSITE" id="PS51477">
    <property type="entry name" value="PAH"/>
    <property type="match status" value="2"/>
</dbReference>
<gene>
    <name evidence="4" type="ORF">TAV2_LOCUS23717</name>
</gene>